<dbReference type="Proteomes" id="UP001215280">
    <property type="component" value="Unassembled WGS sequence"/>
</dbReference>
<evidence type="ECO:0000313" key="3">
    <source>
        <dbReference type="Proteomes" id="UP001215280"/>
    </source>
</evidence>
<protein>
    <submittedName>
        <fullName evidence="2">Uncharacterized protein</fullName>
    </submittedName>
</protein>
<sequence length="717" mass="78541">MTDTSTQTKLEDASLKRAGEISIKIREALRKSLPAPPEQFFTVMIPGKVVNFEEYLAPMDVNALLPTRVELAQARLCDDMPALASVQLGPTGRSVARSYATAISKLIPAGTTIGIDEGSNKPLSEDQKRYKQAMAILSSEVPNRDGHTLVELYTLKQKAYTDAVTAKTRAFDEANKIAQKDPSNKTSEAVRAAYDRWVQENSRAYRNAVQAAYMDWVIMGKKEEVEYWFSVVDQDSALARVEQSKETMRWAVVQDADGSGEYQKVVLSPSNWANICKKKALSGTDKTKTVEWYTWEISRLEKQNQMLKVFRSSPPQLEIHKTKDEEISKAEQELNDATTNAIKAEQTLRSTPPSGPEPKDESEKAKWKEADDARQNALRGQQNAQGALTKSREAYDKLKLTVLNSESRDAQNTMFAEISKEDGGFVTTQINENADLIKEYTAAKADLLKQSGTGTGASVFIQELSDNMGIPHALPDPTASQEKTDEDYFTPITVEISSTSDTKSSKQEASSVSFGASASYGAGPWSVDASVSHSQSQAHAEAMSELANAAVRISFECMRVDINRPWLRPELFYDEDLVLGPGGPHLSPGFSKLAALLEGTWKSETEGGQKLEDELRRYSIFPMFPTAFLVACNVVLEISGSTSKLQTIFNTSSSSTSASVSVGYGPFSASASGSYSKSETEASSKCETTASGCRITVKSPQIVGWISQMVPALPRLK</sequence>
<proteinExistence type="predicted"/>
<dbReference type="EMBL" id="JARJLG010000224">
    <property type="protein sequence ID" value="KAJ7726021.1"/>
    <property type="molecule type" value="Genomic_DNA"/>
</dbReference>
<evidence type="ECO:0000313" key="2">
    <source>
        <dbReference type="EMBL" id="KAJ7726021.1"/>
    </source>
</evidence>
<organism evidence="2 3">
    <name type="scientific">Mycena maculata</name>
    <dbReference type="NCBI Taxonomy" id="230809"/>
    <lineage>
        <taxon>Eukaryota</taxon>
        <taxon>Fungi</taxon>
        <taxon>Dikarya</taxon>
        <taxon>Basidiomycota</taxon>
        <taxon>Agaricomycotina</taxon>
        <taxon>Agaricomycetes</taxon>
        <taxon>Agaricomycetidae</taxon>
        <taxon>Agaricales</taxon>
        <taxon>Marasmiineae</taxon>
        <taxon>Mycenaceae</taxon>
        <taxon>Mycena</taxon>
    </lineage>
</organism>
<reference evidence="2" key="1">
    <citation type="submission" date="2023-03" db="EMBL/GenBank/DDBJ databases">
        <title>Massive genome expansion in bonnet fungi (Mycena s.s.) driven by repeated elements and novel gene families across ecological guilds.</title>
        <authorList>
            <consortium name="Lawrence Berkeley National Laboratory"/>
            <person name="Harder C.B."/>
            <person name="Miyauchi S."/>
            <person name="Viragh M."/>
            <person name="Kuo A."/>
            <person name="Thoen E."/>
            <person name="Andreopoulos B."/>
            <person name="Lu D."/>
            <person name="Skrede I."/>
            <person name="Drula E."/>
            <person name="Henrissat B."/>
            <person name="Morin E."/>
            <person name="Kohler A."/>
            <person name="Barry K."/>
            <person name="LaButti K."/>
            <person name="Morin E."/>
            <person name="Salamov A."/>
            <person name="Lipzen A."/>
            <person name="Mereny Z."/>
            <person name="Hegedus B."/>
            <person name="Baldrian P."/>
            <person name="Stursova M."/>
            <person name="Weitz H."/>
            <person name="Taylor A."/>
            <person name="Grigoriev I.V."/>
            <person name="Nagy L.G."/>
            <person name="Martin F."/>
            <person name="Kauserud H."/>
        </authorList>
    </citation>
    <scope>NUCLEOTIDE SEQUENCE</scope>
    <source>
        <strain evidence="2">CBHHK188m</strain>
    </source>
</reference>
<keyword evidence="3" id="KW-1185">Reference proteome</keyword>
<evidence type="ECO:0000256" key="1">
    <source>
        <dbReference type="SAM" id="MobiDB-lite"/>
    </source>
</evidence>
<dbReference type="AlphaFoldDB" id="A0AAD7HQQ9"/>
<accession>A0AAD7HQQ9</accession>
<feature type="compositionally biased region" description="Basic and acidic residues" evidence="1">
    <location>
        <begin position="357"/>
        <end position="374"/>
    </location>
</feature>
<feature type="region of interest" description="Disordered" evidence="1">
    <location>
        <begin position="341"/>
        <end position="390"/>
    </location>
</feature>
<gene>
    <name evidence="2" type="ORF">DFH07DRAFT_246439</name>
</gene>
<comment type="caution">
    <text evidence="2">The sequence shown here is derived from an EMBL/GenBank/DDBJ whole genome shotgun (WGS) entry which is preliminary data.</text>
</comment>
<dbReference type="GO" id="GO:0003824">
    <property type="term" value="F:catalytic activity"/>
    <property type="evidence" value="ECO:0007669"/>
    <property type="project" value="UniProtKB-ARBA"/>
</dbReference>
<feature type="compositionally biased region" description="Polar residues" evidence="1">
    <location>
        <begin position="341"/>
        <end position="352"/>
    </location>
</feature>
<name>A0AAD7HQQ9_9AGAR</name>
<feature type="compositionally biased region" description="Polar residues" evidence="1">
    <location>
        <begin position="378"/>
        <end position="388"/>
    </location>
</feature>